<dbReference type="OrthoDB" id="4203839at2759"/>
<feature type="region of interest" description="Disordered" evidence="2">
    <location>
        <begin position="1"/>
        <end position="42"/>
    </location>
</feature>
<proteinExistence type="predicted"/>
<gene>
    <name evidence="3" type="ORF">CRHIZ90672A_00013680</name>
</gene>
<feature type="coiled-coil region" evidence="1">
    <location>
        <begin position="142"/>
        <end position="197"/>
    </location>
</feature>
<protein>
    <submittedName>
        <fullName evidence="3">Uncharacterized protein</fullName>
    </submittedName>
</protein>
<dbReference type="EMBL" id="CABFNQ020000592">
    <property type="protein sequence ID" value="CAH0019656.1"/>
    <property type="molecule type" value="Genomic_DNA"/>
</dbReference>
<keyword evidence="4" id="KW-1185">Reference proteome</keyword>
<name>A0A9N9YDP1_9HYPO</name>
<evidence type="ECO:0000313" key="3">
    <source>
        <dbReference type="EMBL" id="CAH0019656.1"/>
    </source>
</evidence>
<feature type="compositionally biased region" description="Gly residues" evidence="2">
    <location>
        <begin position="390"/>
        <end position="401"/>
    </location>
</feature>
<accession>A0A9N9YDP1</accession>
<feature type="region of interest" description="Disordered" evidence="2">
    <location>
        <begin position="347"/>
        <end position="418"/>
    </location>
</feature>
<dbReference type="Proteomes" id="UP000696573">
    <property type="component" value="Unassembled WGS sequence"/>
</dbReference>
<evidence type="ECO:0000256" key="2">
    <source>
        <dbReference type="SAM" id="MobiDB-lite"/>
    </source>
</evidence>
<feature type="compositionally biased region" description="Polar residues" evidence="2">
    <location>
        <begin position="355"/>
        <end position="373"/>
    </location>
</feature>
<comment type="caution">
    <text evidence="3">The sequence shown here is derived from an EMBL/GenBank/DDBJ whole genome shotgun (WGS) entry which is preliminary data.</text>
</comment>
<keyword evidence="1" id="KW-0175">Coiled coil</keyword>
<sequence length="768" mass="85227">MNDKQVYSPRSSTDQSGGGTLGTRSTKTDYDSERSNLGPMLSVDFSAPLAGDQRSERIKQMSKNHPSIERSRGIQEVLVNVQTSLRRMPGVSTGESKEINDQLKEAGQIISQDTNQLVRDLMSSSLELQENNQAVIRMSIESNLLKATVDQKDQEINHLRQQLAEAHERREETDVYVKQILDNLNSVTDEAKTLKESTQSCDPSHEGCEKLIKVTQQLEACLPPANEAQSPPQGLEETVKHLEEQVNNRRSLWVMKHPSPDSLARAIETLAEAVPEKDKDAIARSFKSLRMKTSKENLLATSDPIPAASQEPQQKYRNFAAMSRAPSAFQPIERTSSVMPTKFSPLQAGPPRAPTANQHRSGAQTPWFHTNGGSLPRHVNTPLASAPPAMGGGHRNGGGRRGSQLQLQNGYRPGAPEFYPTSIFSPAVSSPSKRPVTPLGDVNQDLCYHKYHLASPIRLTKGDEPRVFQDPFNANNASNNNSALVSRNGRHTPSMIHMTERTVIEWSRQMSEFYSTIRTFVDKHAGCPLAQHPASLQDTAIWPVLLRTYLPLSQDEAQAYLDFHLRDGTSKLCLVTRVIVDYVVNIVWVASAWKGSEDESSRLLDNLIIDLAATQGQASSVRQPLLDRQASIICAIMDKQEPGSVFYKSKIEQIAGSLLTNLQPLLNEYTSAYDAFRDLVAVAENAWELSSRILISRLTFDFRFPEIGSRFSSQSMTPIWPVQVDPTELQAKHWRVALVTTPVITCRNDTGTNISAHSVAHADVICMQ</sequence>
<reference evidence="3" key="1">
    <citation type="submission" date="2021-10" db="EMBL/GenBank/DDBJ databases">
        <authorList>
            <person name="Piombo E."/>
        </authorList>
    </citation>
    <scope>NUCLEOTIDE SEQUENCE</scope>
</reference>
<dbReference type="AlphaFoldDB" id="A0A9N9YDP1"/>
<evidence type="ECO:0000256" key="1">
    <source>
        <dbReference type="SAM" id="Coils"/>
    </source>
</evidence>
<organism evidence="3 4">
    <name type="scientific">Clonostachys rhizophaga</name>
    <dbReference type="NCBI Taxonomy" id="160324"/>
    <lineage>
        <taxon>Eukaryota</taxon>
        <taxon>Fungi</taxon>
        <taxon>Dikarya</taxon>
        <taxon>Ascomycota</taxon>
        <taxon>Pezizomycotina</taxon>
        <taxon>Sordariomycetes</taxon>
        <taxon>Hypocreomycetidae</taxon>
        <taxon>Hypocreales</taxon>
        <taxon>Bionectriaceae</taxon>
        <taxon>Clonostachys</taxon>
    </lineage>
</organism>
<evidence type="ECO:0000313" key="4">
    <source>
        <dbReference type="Proteomes" id="UP000696573"/>
    </source>
</evidence>